<dbReference type="AlphaFoldDB" id="A0A9U8DWM6"/>
<dbReference type="KEGG" id="bgt:106053723"/>
<dbReference type="GeneID" id="106053723"/>
<name>A0A9U8DWM6_BIOGL</name>
<proteinExistence type="predicted"/>
<accession>A0A9U8DWM6</accession>
<protein>
    <submittedName>
        <fullName evidence="2">Uncharacterized protein LOC106053723</fullName>
    </submittedName>
</protein>
<gene>
    <name evidence="2" type="primary">LOC106053723</name>
</gene>
<evidence type="ECO:0000313" key="2">
    <source>
        <dbReference type="RefSeq" id="XP_013064777.2"/>
    </source>
</evidence>
<sequence length="297" mass="33928">MSKLIIDHETQESEGGEDDLHKYLVNCKKNPGHVQFIPVDTFTLQHLPEGHQDNDLFELIKATADLTVRVDVKMITSPKWRRGSGSVWFVNKFHDGVIQDGVHGHTDYTKCWCRKCQDSNSPSKVWWEFSVYTATHVIFDVQENQTSLRLFYDRDDSPVISVNDVRVVDKDINSDRCELKCVTCDRNIGNKLLKMCKLYENIWKNVFTRYSASKSKHRINFIVSHPHGCSKQVSVGQCKDRLEEGDGTRFTYTTCTCPGSSGAHVQCIGYDGDWLWYNLIHCGNLHSGLNGSAFGYH</sequence>
<dbReference type="RefSeq" id="XP_013064777.2">
    <property type="nucleotide sequence ID" value="XM_013209323.2"/>
</dbReference>
<evidence type="ECO:0000313" key="1">
    <source>
        <dbReference type="Proteomes" id="UP001165740"/>
    </source>
</evidence>
<keyword evidence="1" id="KW-1185">Reference proteome</keyword>
<organism evidence="1 2">
    <name type="scientific">Biomphalaria glabrata</name>
    <name type="common">Bloodfluke planorb</name>
    <name type="synonym">Freshwater snail</name>
    <dbReference type="NCBI Taxonomy" id="6526"/>
    <lineage>
        <taxon>Eukaryota</taxon>
        <taxon>Metazoa</taxon>
        <taxon>Spiralia</taxon>
        <taxon>Lophotrochozoa</taxon>
        <taxon>Mollusca</taxon>
        <taxon>Gastropoda</taxon>
        <taxon>Heterobranchia</taxon>
        <taxon>Euthyneura</taxon>
        <taxon>Panpulmonata</taxon>
        <taxon>Hygrophila</taxon>
        <taxon>Lymnaeoidea</taxon>
        <taxon>Planorbidae</taxon>
        <taxon>Biomphalaria</taxon>
    </lineage>
</organism>
<reference evidence="2" key="1">
    <citation type="submission" date="2025-08" db="UniProtKB">
        <authorList>
            <consortium name="RefSeq"/>
        </authorList>
    </citation>
    <scope>IDENTIFICATION</scope>
</reference>
<dbReference type="Proteomes" id="UP001165740">
    <property type="component" value="Chromosome 8"/>
</dbReference>